<feature type="domain" description="DUF5648" evidence="2">
    <location>
        <begin position="283"/>
        <end position="411"/>
    </location>
</feature>
<dbReference type="Pfam" id="PF12388">
    <property type="entry name" value="Peptidase_M57"/>
    <property type="match status" value="1"/>
</dbReference>
<feature type="chain" id="PRO_5016433594" evidence="1">
    <location>
        <begin position="22"/>
        <end position="413"/>
    </location>
</feature>
<proteinExistence type="predicted"/>
<comment type="caution">
    <text evidence="3">The sequence shown here is derived from an EMBL/GenBank/DDBJ whole genome shotgun (WGS) entry which is preliminary data.</text>
</comment>
<dbReference type="PROSITE" id="PS51257">
    <property type="entry name" value="PROKAR_LIPOPROTEIN"/>
    <property type="match status" value="1"/>
</dbReference>
<evidence type="ECO:0000256" key="1">
    <source>
        <dbReference type="SAM" id="SignalP"/>
    </source>
</evidence>
<evidence type="ECO:0000259" key="2">
    <source>
        <dbReference type="Pfam" id="PF18885"/>
    </source>
</evidence>
<dbReference type="Proteomes" id="UP000249547">
    <property type="component" value="Unassembled WGS sequence"/>
</dbReference>
<dbReference type="OrthoDB" id="785995at2"/>
<protein>
    <submittedName>
        <fullName evidence="3">Dual-action HEIGH metallo-peptidase</fullName>
    </submittedName>
</protein>
<dbReference type="SUPFAM" id="SSF55486">
    <property type="entry name" value="Metalloproteases ('zincins'), catalytic domain"/>
    <property type="match status" value="1"/>
</dbReference>
<dbReference type="RefSeq" id="WP_111596188.1">
    <property type="nucleotide sequence ID" value="NZ_QLLL01000001.1"/>
</dbReference>
<dbReference type="InterPro" id="IPR024079">
    <property type="entry name" value="MetalloPept_cat_dom_sf"/>
</dbReference>
<evidence type="ECO:0000313" key="4">
    <source>
        <dbReference type="Proteomes" id="UP000249547"/>
    </source>
</evidence>
<feature type="signal peptide" evidence="1">
    <location>
        <begin position="1"/>
        <end position="21"/>
    </location>
</feature>
<dbReference type="InterPro" id="IPR043708">
    <property type="entry name" value="DUF5648"/>
</dbReference>
<dbReference type="Pfam" id="PF18885">
    <property type="entry name" value="DUF5648"/>
    <property type="match status" value="1"/>
</dbReference>
<dbReference type="Gene3D" id="3.40.390.10">
    <property type="entry name" value="Collagenase (Catalytic Domain)"/>
    <property type="match status" value="1"/>
</dbReference>
<keyword evidence="1" id="KW-0732">Signal</keyword>
<evidence type="ECO:0000313" key="3">
    <source>
        <dbReference type="EMBL" id="RAJ11090.1"/>
    </source>
</evidence>
<dbReference type="InterPro" id="IPR024653">
    <property type="entry name" value="Peptidase_M10/M27/M57"/>
</dbReference>
<sequence length="413" mass="45502">MFKKTLVVCIAVGLFVLSACKKNDVSTNQLDASIVQKIKALGFDTSRIIPMGKGFIVENDIYLSRTYLDSKVPSSPVIQIAKTEQYRTYNIVTGLPRVIKVALDGSANTVFFQQAVDEAIARFNDLGYQLTFQRVSTGQDILVKGYYEVSTSLGYAGDGVNDATGFPDVNGNPASVININTYYISTVNSVGYTASIIQHEIGHTIGFRHTDYFNRASCGINVAEPVNPLGAVQIPGTPSGADYRSWMEACHAGTGSSTFSQYDMFALAYLFTANGDPGAQPITDFYHAANSDHAFTPNQNFNYFYSGWVNNGRVFRAFLKPATGRIPVYEYYNSSLKDHCLSLTANDPSILQYPNWSMTGLIFYVYSTPVAGSVPIYTYYSSVGTNHYYTKVSNFQTIMPEYRNDGVVFYAAP</sequence>
<name>A0A327R307_9BACT</name>
<dbReference type="GO" id="GO:0008237">
    <property type="term" value="F:metallopeptidase activity"/>
    <property type="evidence" value="ECO:0007669"/>
    <property type="project" value="InterPro"/>
</dbReference>
<accession>A0A327R307</accession>
<organism evidence="3 4">
    <name type="scientific">Chitinophaga skermanii</name>
    <dbReference type="NCBI Taxonomy" id="331697"/>
    <lineage>
        <taxon>Bacteria</taxon>
        <taxon>Pseudomonadati</taxon>
        <taxon>Bacteroidota</taxon>
        <taxon>Chitinophagia</taxon>
        <taxon>Chitinophagales</taxon>
        <taxon>Chitinophagaceae</taxon>
        <taxon>Chitinophaga</taxon>
    </lineage>
</organism>
<dbReference type="AlphaFoldDB" id="A0A327R307"/>
<gene>
    <name evidence="3" type="ORF">LX64_00698</name>
</gene>
<keyword evidence="4" id="KW-1185">Reference proteome</keyword>
<reference evidence="3 4" key="1">
    <citation type="submission" date="2018-06" db="EMBL/GenBank/DDBJ databases">
        <title>Genomic Encyclopedia of Archaeal and Bacterial Type Strains, Phase II (KMG-II): from individual species to whole genera.</title>
        <authorList>
            <person name="Goeker M."/>
        </authorList>
    </citation>
    <scope>NUCLEOTIDE SEQUENCE [LARGE SCALE GENOMIC DNA]</scope>
    <source>
        <strain evidence="3 4">DSM 23857</strain>
    </source>
</reference>
<dbReference type="EMBL" id="QLLL01000001">
    <property type="protein sequence ID" value="RAJ11090.1"/>
    <property type="molecule type" value="Genomic_DNA"/>
</dbReference>